<evidence type="ECO:0000313" key="2">
    <source>
        <dbReference type="EMBL" id="HJB38078.1"/>
    </source>
</evidence>
<feature type="transmembrane region" description="Helical" evidence="1">
    <location>
        <begin position="12"/>
        <end position="28"/>
    </location>
</feature>
<keyword evidence="1" id="KW-1133">Transmembrane helix</keyword>
<gene>
    <name evidence="2" type="ORF">H9942_08440</name>
</gene>
<keyword evidence="1" id="KW-0472">Membrane</keyword>
<evidence type="ECO:0000313" key="3">
    <source>
        <dbReference type="Proteomes" id="UP000824214"/>
    </source>
</evidence>
<reference evidence="2" key="1">
    <citation type="journal article" date="2021" name="PeerJ">
        <title>Extensive microbial diversity within the chicken gut microbiome revealed by metagenomics and culture.</title>
        <authorList>
            <person name="Gilroy R."/>
            <person name="Ravi A."/>
            <person name="Getino M."/>
            <person name="Pursley I."/>
            <person name="Horton D.L."/>
            <person name="Alikhan N.F."/>
            <person name="Baker D."/>
            <person name="Gharbi K."/>
            <person name="Hall N."/>
            <person name="Watson M."/>
            <person name="Adriaenssens E.M."/>
            <person name="Foster-Nyarko E."/>
            <person name="Jarju S."/>
            <person name="Secka A."/>
            <person name="Antonio M."/>
            <person name="Oren A."/>
            <person name="Chaudhuri R.R."/>
            <person name="La Ragione R."/>
            <person name="Hildebrand F."/>
            <person name="Pallen M.J."/>
        </authorList>
    </citation>
    <scope>NUCLEOTIDE SEQUENCE</scope>
    <source>
        <strain evidence="2">ChiBcolR8-3208</strain>
    </source>
</reference>
<accession>A0A9D2M0D2</accession>
<comment type="caution">
    <text evidence="2">The sequence shown here is derived from an EMBL/GenBank/DDBJ whole genome shotgun (WGS) entry which is preliminary data.</text>
</comment>
<keyword evidence="1" id="KW-0812">Transmembrane</keyword>
<proteinExistence type="predicted"/>
<feature type="transmembrane region" description="Helical" evidence="1">
    <location>
        <begin position="48"/>
        <end position="73"/>
    </location>
</feature>
<sequence>YQLLIGQYARALGIAIGWLVITFIRQVVEPKLVASSVKIHPLATLAAVYFSLVAQSFWVLFYVLGLCALYGAFRETGALPALVEQPEKSAAPSKERADT</sequence>
<protein>
    <submittedName>
        <fullName evidence="2">AI-2E family transporter</fullName>
    </submittedName>
</protein>
<organism evidence="2 3">
    <name type="scientific">Candidatus Acutalibacter ornithocaccae</name>
    <dbReference type="NCBI Taxonomy" id="2838416"/>
    <lineage>
        <taxon>Bacteria</taxon>
        <taxon>Bacillati</taxon>
        <taxon>Bacillota</taxon>
        <taxon>Clostridia</taxon>
        <taxon>Eubacteriales</taxon>
        <taxon>Acutalibacteraceae</taxon>
        <taxon>Acutalibacter</taxon>
    </lineage>
</organism>
<evidence type="ECO:0000256" key="1">
    <source>
        <dbReference type="SAM" id="Phobius"/>
    </source>
</evidence>
<dbReference type="AlphaFoldDB" id="A0A9D2M0D2"/>
<reference evidence="2" key="2">
    <citation type="submission" date="2021-04" db="EMBL/GenBank/DDBJ databases">
        <authorList>
            <person name="Gilroy R."/>
        </authorList>
    </citation>
    <scope>NUCLEOTIDE SEQUENCE</scope>
    <source>
        <strain evidence="2">ChiBcolR8-3208</strain>
    </source>
</reference>
<dbReference type="Proteomes" id="UP000824214">
    <property type="component" value="Unassembled WGS sequence"/>
</dbReference>
<dbReference type="EMBL" id="DWXZ01000180">
    <property type="protein sequence ID" value="HJB38078.1"/>
    <property type="molecule type" value="Genomic_DNA"/>
</dbReference>
<feature type="non-terminal residue" evidence="2">
    <location>
        <position position="1"/>
    </location>
</feature>
<name>A0A9D2M0D2_9FIRM</name>